<evidence type="ECO:0000313" key="7">
    <source>
        <dbReference type="Proteomes" id="UP000007755"/>
    </source>
</evidence>
<keyword evidence="4" id="KW-0175">Coiled coil</keyword>
<dbReference type="OrthoDB" id="21413at2759"/>
<comment type="subcellular location">
    <subcellularLocation>
        <location evidence="1">Nucleus</location>
    </subcellularLocation>
</comment>
<accession>F4WM12</accession>
<dbReference type="PANTHER" id="PTHR15111:SF0">
    <property type="entry name" value="UNCONVENTIONAL PREFOLDIN RPB5 INTERACTOR 1"/>
    <property type="match status" value="1"/>
</dbReference>
<evidence type="ECO:0000256" key="3">
    <source>
        <dbReference type="ARBA" id="ARBA00038295"/>
    </source>
</evidence>
<dbReference type="InParanoid" id="F4WM12"/>
<dbReference type="GO" id="GO:0003714">
    <property type="term" value="F:transcription corepressor activity"/>
    <property type="evidence" value="ECO:0007669"/>
    <property type="project" value="TreeGrafter"/>
</dbReference>
<evidence type="ECO:0000256" key="2">
    <source>
        <dbReference type="ARBA" id="ARBA00023242"/>
    </source>
</evidence>
<dbReference type="Proteomes" id="UP000007755">
    <property type="component" value="Unassembled WGS sequence"/>
</dbReference>
<sequence>MDNNIINNATIGPQAIQSYQQILNNVLVQKLEQNEKRIKAITDYKKGHKKVIEGLEAYPLSLSESCMVPIGKLAFMKGKLTHTNEILVYLGEGYFVKYSASQAIALCNRRIAWADEMLKSLETERNLYEMRQYIPLEHDVFSRDRKDIIEHWSEDKLDEWKVQHRQHEKEYRQKLAKLKEKEKTNIRTEEDLFKRLDELEVEEELEDEIYRLENERKAYYGDDLKDGEVYDESEEDESDSDQITTEKIQEELKKLKDLQMGRITSDTSNGNSDTAQDKIIDISAIKNEQSHSSTNFIQQKLREENCLLEHKEVSKDINTKEKRRISFAEPCVIGDESNTNKISIPQEVCSAVKQDDTCNESSEDENDTIKIEFSHSSHTPDILESNNMEIQSPVDIYKIFNAPKSILKRSPNDMIFNEVVPPLNESNNTDTEDEDEYVNYEYNSMIKERIQEHKASPVNVSTEKDEKRIVSRLLDPTSVADTGSDDTRQYSKERIPRPEAAHTESGKLAFDLLQLSWHSAERTNIVTFKDARARETIKKFGPCDLLYHIVKY</sequence>
<feature type="compositionally biased region" description="Basic and acidic residues" evidence="5">
    <location>
        <begin position="485"/>
        <end position="501"/>
    </location>
</feature>
<dbReference type="SUPFAM" id="SSF46579">
    <property type="entry name" value="Prefoldin"/>
    <property type="match status" value="1"/>
</dbReference>
<dbReference type="GO" id="GO:0005634">
    <property type="term" value="C:nucleus"/>
    <property type="evidence" value="ECO:0007669"/>
    <property type="project" value="UniProtKB-SubCell"/>
</dbReference>
<reference evidence="6" key="1">
    <citation type="submission" date="2011-02" db="EMBL/GenBank/DDBJ databases">
        <title>The genome of the leaf-cutting ant Acromyrmex echinatior suggests key adaptations to social evolution and fungus farming.</title>
        <authorList>
            <person name="Nygaard S."/>
            <person name="Zhang G."/>
        </authorList>
    </citation>
    <scope>NUCLEOTIDE SEQUENCE</scope>
</reference>
<gene>
    <name evidence="6" type="ORF">G5I_06845</name>
</gene>
<dbReference type="GO" id="GO:0000122">
    <property type="term" value="P:negative regulation of transcription by RNA polymerase II"/>
    <property type="evidence" value="ECO:0007669"/>
    <property type="project" value="TreeGrafter"/>
</dbReference>
<evidence type="ECO:0000313" key="6">
    <source>
        <dbReference type="EMBL" id="EGI64656.1"/>
    </source>
</evidence>
<dbReference type="STRING" id="103372.F4WM12"/>
<dbReference type="eggNOG" id="KOG3130">
    <property type="taxonomic scope" value="Eukaryota"/>
</dbReference>
<feature type="region of interest" description="Disordered" evidence="5">
    <location>
        <begin position="223"/>
        <end position="245"/>
    </location>
</feature>
<keyword evidence="2" id="KW-0539">Nucleus</keyword>
<keyword evidence="7" id="KW-1185">Reference proteome</keyword>
<name>F4WM12_ACREC</name>
<feature type="coiled-coil region" evidence="4">
    <location>
        <begin position="157"/>
        <end position="222"/>
    </location>
</feature>
<comment type="similarity">
    <text evidence="3">Belongs to the RNA polymerase II subunit 5-mediating protein family.</text>
</comment>
<evidence type="ECO:0000256" key="5">
    <source>
        <dbReference type="SAM" id="MobiDB-lite"/>
    </source>
</evidence>
<dbReference type="InterPro" id="IPR052255">
    <property type="entry name" value="RNA_pol_II_subunit5-mediator"/>
</dbReference>
<dbReference type="InterPro" id="IPR009053">
    <property type="entry name" value="Prefoldin"/>
</dbReference>
<dbReference type="Pfam" id="PF02996">
    <property type="entry name" value="Prefoldin"/>
    <property type="match status" value="1"/>
</dbReference>
<feature type="compositionally biased region" description="Acidic residues" evidence="5">
    <location>
        <begin position="229"/>
        <end position="240"/>
    </location>
</feature>
<dbReference type="PANTHER" id="PTHR15111">
    <property type="entry name" value="RNA POLYMERASE II SUBUNIT 5-MEDIATING PROTEIN NNX3"/>
    <property type="match status" value="1"/>
</dbReference>
<evidence type="ECO:0000256" key="1">
    <source>
        <dbReference type="ARBA" id="ARBA00004123"/>
    </source>
</evidence>
<dbReference type="AlphaFoldDB" id="F4WM12"/>
<dbReference type="GO" id="GO:0019212">
    <property type="term" value="F:phosphatase inhibitor activity"/>
    <property type="evidence" value="ECO:0007669"/>
    <property type="project" value="TreeGrafter"/>
</dbReference>
<dbReference type="InterPro" id="IPR004127">
    <property type="entry name" value="Prefoldin_subunit_alpha"/>
</dbReference>
<proteinExistence type="inferred from homology"/>
<organism evidence="7">
    <name type="scientific">Acromyrmex echinatior</name>
    <name type="common">Panamanian leafcutter ant</name>
    <name type="synonym">Acromyrmex octospinosus echinatior</name>
    <dbReference type="NCBI Taxonomy" id="103372"/>
    <lineage>
        <taxon>Eukaryota</taxon>
        <taxon>Metazoa</taxon>
        <taxon>Ecdysozoa</taxon>
        <taxon>Arthropoda</taxon>
        <taxon>Hexapoda</taxon>
        <taxon>Insecta</taxon>
        <taxon>Pterygota</taxon>
        <taxon>Neoptera</taxon>
        <taxon>Endopterygota</taxon>
        <taxon>Hymenoptera</taxon>
        <taxon>Apocrita</taxon>
        <taxon>Aculeata</taxon>
        <taxon>Formicoidea</taxon>
        <taxon>Formicidae</taxon>
        <taxon>Myrmicinae</taxon>
        <taxon>Acromyrmex</taxon>
    </lineage>
</organism>
<dbReference type="GO" id="GO:0003682">
    <property type="term" value="F:chromatin binding"/>
    <property type="evidence" value="ECO:0007669"/>
    <property type="project" value="TreeGrafter"/>
</dbReference>
<dbReference type="EMBL" id="GL888217">
    <property type="protein sequence ID" value="EGI64656.1"/>
    <property type="molecule type" value="Genomic_DNA"/>
</dbReference>
<protein>
    <submittedName>
        <fullName evidence="6">Unconventional prefoldin RPB5 interactor</fullName>
    </submittedName>
</protein>
<dbReference type="Gene3D" id="1.10.287.370">
    <property type="match status" value="1"/>
</dbReference>
<dbReference type="CDD" id="cd23159">
    <property type="entry name" value="Prefoldin_URI1"/>
    <property type="match status" value="1"/>
</dbReference>
<evidence type="ECO:0000256" key="4">
    <source>
        <dbReference type="SAM" id="Coils"/>
    </source>
</evidence>
<feature type="region of interest" description="Disordered" evidence="5">
    <location>
        <begin position="473"/>
        <end position="501"/>
    </location>
</feature>